<proteinExistence type="predicted"/>
<dbReference type="AlphaFoldDB" id="A0A4D9DZ22"/>
<organism evidence="2 3">
    <name type="scientific">Platysternon megacephalum</name>
    <name type="common">big-headed turtle</name>
    <dbReference type="NCBI Taxonomy" id="55544"/>
    <lineage>
        <taxon>Eukaryota</taxon>
        <taxon>Metazoa</taxon>
        <taxon>Chordata</taxon>
        <taxon>Craniata</taxon>
        <taxon>Vertebrata</taxon>
        <taxon>Euteleostomi</taxon>
        <taxon>Archelosauria</taxon>
        <taxon>Testudinata</taxon>
        <taxon>Testudines</taxon>
        <taxon>Cryptodira</taxon>
        <taxon>Durocryptodira</taxon>
        <taxon>Testudinoidea</taxon>
        <taxon>Platysternidae</taxon>
        <taxon>Platysternon</taxon>
    </lineage>
</organism>
<dbReference type="EMBL" id="QXTE01000198">
    <property type="protein sequence ID" value="TFK02197.1"/>
    <property type="molecule type" value="Genomic_DNA"/>
</dbReference>
<dbReference type="Proteomes" id="UP000297703">
    <property type="component" value="Unassembled WGS sequence"/>
</dbReference>
<gene>
    <name evidence="2" type="ORF">DR999_PMT15474</name>
</gene>
<reference evidence="2 3" key="1">
    <citation type="submission" date="2019-04" db="EMBL/GenBank/DDBJ databases">
        <title>Draft genome of the big-headed turtle Platysternon megacephalum.</title>
        <authorList>
            <person name="Gong S."/>
        </authorList>
    </citation>
    <scope>NUCLEOTIDE SEQUENCE [LARGE SCALE GENOMIC DNA]</scope>
    <source>
        <strain evidence="2">DO16091913</strain>
        <tissue evidence="2">Muscle</tissue>
    </source>
</reference>
<evidence type="ECO:0000313" key="3">
    <source>
        <dbReference type="Proteomes" id="UP000297703"/>
    </source>
</evidence>
<feature type="region of interest" description="Disordered" evidence="1">
    <location>
        <begin position="106"/>
        <end position="126"/>
    </location>
</feature>
<accession>A0A4D9DZ22</accession>
<comment type="caution">
    <text evidence="2">The sequence shown here is derived from an EMBL/GenBank/DDBJ whole genome shotgun (WGS) entry which is preliminary data.</text>
</comment>
<name>A0A4D9DZ22_9SAUR</name>
<reference evidence="2 3" key="2">
    <citation type="submission" date="2019-04" db="EMBL/GenBank/DDBJ databases">
        <title>The genome sequence of big-headed turtle.</title>
        <authorList>
            <person name="Gong S."/>
        </authorList>
    </citation>
    <scope>NUCLEOTIDE SEQUENCE [LARGE SCALE GENOMIC DNA]</scope>
    <source>
        <strain evidence="2">DO16091913</strain>
        <tissue evidence="2">Muscle</tissue>
    </source>
</reference>
<protein>
    <submittedName>
        <fullName evidence="2">Staphylococcal nuclease domain-containing protein 1</fullName>
    </submittedName>
</protein>
<evidence type="ECO:0000256" key="1">
    <source>
        <dbReference type="SAM" id="MobiDB-lite"/>
    </source>
</evidence>
<evidence type="ECO:0000313" key="2">
    <source>
        <dbReference type="EMBL" id="TFK02197.1"/>
    </source>
</evidence>
<sequence>MIGVMHLLQVGHFGAHESQLVTAHGWAQQRLKHCREAPHRRLSTVSIQRKQSLLPSLSPSCFPAYSAKPLHSCIRNFKPVPEGHLLPAHNNVAAALPSDHVLHGPREHPARPRGLKRAGGSCLRKAKGDALPPPRWLLAGPGPWGCALTPSAGMQVHGGDAGPVGRSGPAGSLFQVELGAQSHRRCQSLQCQASLGPAH</sequence>
<keyword evidence="3" id="KW-1185">Reference proteome</keyword>